<keyword evidence="2" id="KW-0677">Repeat</keyword>
<comment type="caution">
    <text evidence="9">The sequence shown here is derived from an EMBL/GenBank/DDBJ whole genome shotgun (WGS) entry which is preliminary data.</text>
</comment>
<feature type="compositionally biased region" description="Low complexity" evidence="7">
    <location>
        <begin position="281"/>
        <end position="290"/>
    </location>
</feature>
<evidence type="ECO:0000256" key="7">
    <source>
        <dbReference type="SAM" id="MobiDB-lite"/>
    </source>
</evidence>
<dbReference type="AlphaFoldDB" id="A0A8T2QZZ3"/>
<dbReference type="Pfam" id="PF03106">
    <property type="entry name" value="WRKY"/>
    <property type="match status" value="1"/>
</dbReference>
<feature type="region of interest" description="Disordered" evidence="7">
    <location>
        <begin position="434"/>
        <end position="453"/>
    </location>
</feature>
<organism evidence="9 10">
    <name type="scientific">Ceratopteris richardii</name>
    <name type="common">Triangle waterfern</name>
    <dbReference type="NCBI Taxonomy" id="49495"/>
    <lineage>
        <taxon>Eukaryota</taxon>
        <taxon>Viridiplantae</taxon>
        <taxon>Streptophyta</taxon>
        <taxon>Embryophyta</taxon>
        <taxon>Tracheophyta</taxon>
        <taxon>Polypodiopsida</taxon>
        <taxon>Polypodiidae</taxon>
        <taxon>Polypodiales</taxon>
        <taxon>Pteridineae</taxon>
        <taxon>Pteridaceae</taxon>
        <taxon>Parkerioideae</taxon>
        <taxon>Ceratopteris</taxon>
    </lineage>
</organism>
<keyword evidence="4" id="KW-0238">DNA-binding</keyword>
<comment type="subcellular location">
    <subcellularLocation>
        <location evidence="1">Nucleus</location>
    </subcellularLocation>
</comment>
<evidence type="ECO:0000256" key="5">
    <source>
        <dbReference type="ARBA" id="ARBA00023163"/>
    </source>
</evidence>
<dbReference type="Proteomes" id="UP000825935">
    <property type="component" value="Chromosome 31"/>
</dbReference>
<feature type="compositionally biased region" description="Polar residues" evidence="7">
    <location>
        <begin position="212"/>
        <end position="225"/>
    </location>
</feature>
<evidence type="ECO:0000256" key="2">
    <source>
        <dbReference type="ARBA" id="ARBA00022737"/>
    </source>
</evidence>
<dbReference type="GO" id="GO:0005634">
    <property type="term" value="C:nucleus"/>
    <property type="evidence" value="ECO:0007669"/>
    <property type="project" value="UniProtKB-SubCell"/>
</dbReference>
<dbReference type="PROSITE" id="PS50811">
    <property type="entry name" value="WRKY"/>
    <property type="match status" value="1"/>
</dbReference>
<feature type="compositionally biased region" description="Polar residues" evidence="7">
    <location>
        <begin position="271"/>
        <end position="280"/>
    </location>
</feature>
<feature type="region of interest" description="Disordered" evidence="7">
    <location>
        <begin position="35"/>
        <end position="81"/>
    </location>
</feature>
<proteinExistence type="predicted"/>
<dbReference type="InterPro" id="IPR036576">
    <property type="entry name" value="WRKY_dom_sf"/>
</dbReference>
<dbReference type="PANTHER" id="PTHR31221:SF378">
    <property type="entry name" value="WRKY TRANSCRIPTION FACTOR 23-RELATED"/>
    <property type="match status" value="1"/>
</dbReference>
<dbReference type="EMBL" id="CM035436">
    <property type="protein sequence ID" value="KAH7289387.1"/>
    <property type="molecule type" value="Genomic_DNA"/>
</dbReference>
<keyword evidence="5" id="KW-0804">Transcription</keyword>
<name>A0A8T2QZZ3_CERRI</name>
<evidence type="ECO:0000256" key="6">
    <source>
        <dbReference type="ARBA" id="ARBA00023242"/>
    </source>
</evidence>
<keyword evidence="3" id="KW-0805">Transcription regulation</keyword>
<feature type="region of interest" description="Disordered" evidence="7">
    <location>
        <begin position="171"/>
        <end position="191"/>
    </location>
</feature>
<dbReference type="PANTHER" id="PTHR31221">
    <property type="entry name" value="WRKY TRANSCRIPTION FACTOR PROTEIN 1-RELATED"/>
    <property type="match status" value="1"/>
</dbReference>
<dbReference type="GO" id="GO:0043565">
    <property type="term" value="F:sequence-specific DNA binding"/>
    <property type="evidence" value="ECO:0007669"/>
    <property type="project" value="InterPro"/>
</dbReference>
<reference evidence="9" key="1">
    <citation type="submission" date="2021-08" db="EMBL/GenBank/DDBJ databases">
        <title>WGS assembly of Ceratopteris richardii.</title>
        <authorList>
            <person name="Marchant D.B."/>
            <person name="Chen G."/>
            <person name="Jenkins J."/>
            <person name="Shu S."/>
            <person name="Leebens-Mack J."/>
            <person name="Grimwood J."/>
            <person name="Schmutz J."/>
            <person name="Soltis P."/>
            <person name="Soltis D."/>
            <person name="Chen Z.-H."/>
        </authorList>
    </citation>
    <scope>NUCLEOTIDE SEQUENCE</scope>
    <source>
        <strain evidence="9">Whitten #5841</strain>
        <tissue evidence="9">Leaf</tissue>
    </source>
</reference>
<dbReference type="OrthoDB" id="693960at2759"/>
<feature type="compositionally biased region" description="Basic and acidic residues" evidence="7">
    <location>
        <begin position="438"/>
        <end position="453"/>
    </location>
</feature>
<gene>
    <name evidence="9" type="ORF">KP509_31G072800</name>
</gene>
<dbReference type="InterPro" id="IPR003657">
    <property type="entry name" value="WRKY_dom"/>
</dbReference>
<accession>A0A8T2QZZ3</accession>
<keyword evidence="6" id="KW-0539">Nucleus</keyword>
<sequence length="453" mass="49508">MQGPYKRASNTEDDVEGSWTSFSKTRSWEYSSQLPANPRFRNLGEHSGLHDLVGGPFTEQSSARKALQAESNPPLEGLGSSLYNDESQSLLAALGPLMNASDALRKQRHASLQDALSGPLQGSSASATYASTVLNSLRQHEDISKMNDSNSGPLLWLSMFLQSLESGSQVNPSSSMPIAFDGMQPCPGHSEAVMNNRAEKANDDILLDSKSQKQPLQPPTSSSGGLTEKGGEFLPGKLLHESPSSRMTGASVFPSNKKKCFMPDHCGPGSDSLSSRFQTTSVSHDSSSSSPEQIPKSDRFHKQVLNTSHAASGDRIDGLDPDAAPNVVFTKRANPAELSADPTSSTHQVKLKDRPKKSTCSVQKPKKQRGAMLSIKIASNVDVLDDGFRWRKYGQKPVKGCPYARSYYKCTSKECKVRKHVERIAHDPRYVATTYEGTHSHPRSDQQQEFFRH</sequence>
<dbReference type="SMART" id="SM00774">
    <property type="entry name" value="WRKY"/>
    <property type="match status" value="1"/>
</dbReference>
<protein>
    <recommendedName>
        <fullName evidence="8">WRKY domain-containing protein</fullName>
    </recommendedName>
</protein>
<evidence type="ECO:0000256" key="1">
    <source>
        <dbReference type="ARBA" id="ARBA00004123"/>
    </source>
</evidence>
<dbReference type="SUPFAM" id="SSF118290">
    <property type="entry name" value="WRKY DNA-binding domain"/>
    <property type="match status" value="1"/>
</dbReference>
<evidence type="ECO:0000313" key="10">
    <source>
        <dbReference type="Proteomes" id="UP000825935"/>
    </source>
</evidence>
<feature type="region of interest" description="Disordered" evidence="7">
    <location>
        <begin position="209"/>
        <end position="297"/>
    </location>
</feature>
<feature type="region of interest" description="Disordered" evidence="7">
    <location>
        <begin position="333"/>
        <end position="361"/>
    </location>
</feature>
<feature type="domain" description="WRKY" evidence="8">
    <location>
        <begin position="379"/>
        <end position="444"/>
    </location>
</feature>
<evidence type="ECO:0000259" key="8">
    <source>
        <dbReference type="PROSITE" id="PS50811"/>
    </source>
</evidence>
<keyword evidence="10" id="KW-1185">Reference proteome</keyword>
<evidence type="ECO:0000256" key="4">
    <source>
        <dbReference type="ARBA" id="ARBA00023125"/>
    </source>
</evidence>
<dbReference type="FunFam" id="2.20.25.80:FF:000006">
    <property type="entry name" value="WRKY transcription factor"/>
    <property type="match status" value="1"/>
</dbReference>
<dbReference type="GO" id="GO:0003700">
    <property type="term" value="F:DNA-binding transcription factor activity"/>
    <property type="evidence" value="ECO:0007669"/>
    <property type="project" value="InterPro"/>
</dbReference>
<evidence type="ECO:0000313" key="9">
    <source>
        <dbReference type="EMBL" id="KAH7289387.1"/>
    </source>
</evidence>
<dbReference type="InterPro" id="IPR044810">
    <property type="entry name" value="WRKY_plant"/>
</dbReference>
<dbReference type="Gene3D" id="2.20.25.80">
    <property type="entry name" value="WRKY domain"/>
    <property type="match status" value="1"/>
</dbReference>
<evidence type="ECO:0000256" key="3">
    <source>
        <dbReference type="ARBA" id="ARBA00023015"/>
    </source>
</evidence>